<feature type="transmembrane region" description="Helical" evidence="7">
    <location>
        <begin position="120"/>
        <end position="144"/>
    </location>
</feature>
<evidence type="ECO:0000256" key="6">
    <source>
        <dbReference type="SAM" id="MobiDB-lite"/>
    </source>
</evidence>
<evidence type="ECO:0000313" key="9">
    <source>
        <dbReference type="Proteomes" id="UP001605036"/>
    </source>
</evidence>
<evidence type="ECO:0000256" key="4">
    <source>
        <dbReference type="ARBA" id="ARBA00022989"/>
    </source>
</evidence>
<dbReference type="InterPro" id="IPR036259">
    <property type="entry name" value="MFS_trans_sf"/>
</dbReference>
<dbReference type="Gene3D" id="1.20.1250.20">
    <property type="entry name" value="MFS general substrate transporter like domains"/>
    <property type="match status" value="1"/>
</dbReference>
<organism evidence="8 9">
    <name type="scientific">Riccia fluitans</name>
    <dbReference type="NCBI Taxonomy" id="41844"/>
    <lineage>
        <taxon>Eukaryota</taxon>
        <taxon>Viridiplantae</taxon>
        <taxon>Streptophyta</taxon>
        <taxon>Embryophyta</taxon>
        <taxon>Marchantiophyta</taxon>
        <taxon>Marchantiopsida</taxon>
        <taxon>Marchantiidae</taxon>
        <taxon>Marchantiales</taxon>
        <taxon>Ricciaceae</taxon>
        <taxon>Riccia</taxon>
    </lineage>
</organism>
<dbReference type="EMBL" id="JBHFFA010000003">
    <property type="protein sequence ID" value="KAL2633027.1"/>
    <property type="molecule type" value="Genomic_DNA"/>
</dbReference>
<evidence type="ECO:0000256" key="2">
    <source>
        <dbReference type="ARBA" id="ARBA00005982"/>
    </source>
</evidence>
<keyword evidence="3 7" id="KW-0812">Transmembrane</keyword>
<keyword evidence="5 7" id="KW-0472">Membrane</keyword>
<comment type="similarity">
    <text evidence="2">Belongs to the major facilitator superfamily. Proton-dependent oligopeptide transporter (POT/PTR) (TC 2.A.17) family.</text>
</comment>
<evidence type="ECO:0000313" key="8">
    <source>
        <dbReference type="EMBL" id="KAL2633027.1"/>
    </source>
</evidence>
<evidence type="ECO:0000256" key="1">
    <source>
        <dbReference type="ARBA" id="ARBA00004141"/>
    </source>
</evidence>
<evidence type="ECO:0000256" key="3">
    <source>
        <dbReference type="ARBA" id="ARBA00022692"/>
    </source>
</evidence>
<feature type="transmembrane region" description="Helical" evidence="7">
    <location>
        <begin position="351"/>
        <end position="370"/>
    </location>
</feature>
<dbReference type="Pfam" id="PF00854">
    <property type="entry name" value="PTR2"/>
    <property type="match status" value="1"/>
</dbReference>
<proteinExistence type="inferred from homology"/>
<feature type="transmembrane region" description="Helical" evidence="7">
    <location>
        <begin position="209"/>
        <end position="230"/>
    </location>
</feature>
<feature type="transmembrane region" description="Helical" evidence="7">
    <location>
        <begin position="433"/>
        <end position="454"/>
    </location>
</feature>
<evidence type="ECO:0000256" key="5">
    <source>
        <dbReference type="ARBA" id="ARBA00023136"/>
    </source>
</evidence>
<feature type="transmembrane region" description="Helical" evidence="7">
    <location>
        <begin position="522"/>
        <end position="544"/>
    </location>
</feature>
<dbReference type="SUPFAM" id="SSF103473">
    <property type="entry name" value="MFS general substrate transporter"/>
    <property type="match status" value="1"/>
</dbReference>
<name>A0ABD1YTI6_9MARC</name>
<comment type="subcellular location">
    <subcellularLocation>
        <location evidence="1">Membrane</location>
        <topology evidence="1">Multi-pass membrane protein</topology>
    </subcellularLocation>
</comment>
<dbReference type="GO" id="GO:0016020">
    <property type="term" value="C:membrane"/>
    <property type="evidence" value="ECO:0007669"/>
    <property type="project" value="UniProtKB-SubCell"/>
</dbReference>
<feature type="transmembrane region" description="Helical" evidence="7">
    <location>
        <begin position="391"/>
        <end position="413"/>
    </location>
</feature>
<reference evidence="8 9" key="1">
    <citation type="submission" date="2024-09" db="EMBL/GenBank/DDBJ databases">
        <title>Chromosome-scale assembly of Riccia fluitans.</title>
        <authorList>
            <person name="Paukszto L."/>
            <person name="Sawicki J."/>
            <person name="Karawczyk K."/>
            <person name="Piernik-Szablinska J."/>
            <person name="Szczecinska M."/>
            <person name="Mazdziarz M."/>
        </authorList>
    </citation>
    <scope>NUCLEOTIDE SEQUENCE [LARGE SCALE GENOMIC DNA]</scope>
    <source>
        <strain evidence="8">Rf_01</strain>
        <tissue evidence="8">Aerial parts of the thallus</tissue>
    </source>
</reference>
<feature type="transmembrane region" description="Helical" evidence="7">
    <location>
        <begin position="237"/>
        <end position="257"/>
    </location>
</feature>
<dbReference type="Proteomes" id="UP001605036">
    <property type="component" value="Unassembled WGS sequence"/>
</dbReference>
<dbReference type="PANTHER" id="PTHR11654">
    <property type="entry name" value="OLIGOPEPTIDE TRANSPORTER-RELATED"/>
    <property type="match status" value="1"/>
</dbReference>
<dbReference type="CDD" id="cd17351">
    <property type="entry name" value="MFS_NPF"/>
    <property type="match status" value="1"/>
</dbReference>
<accession>A0ABD1YTI6</accession>
<dbReference type="InterPro" id="IPR000109">
    <property type="entry name" value="POT_fam"/>
</dbReference>
<gene>
    <name evidence="8" type="ORF">R1flu_004506</name>
</gene>
<feature type="region of interest" description="Disordered" evidence="6">
    <location>
        <begin position="675"/>
        <end position="702"/>
    </location>
</feature>
<keyword evidence="9" id="KW-1185">Reference proteome</keyword>
<evidence type="ECO:0000256" key="7">
    <source>
        <dbReference type="SAM" id="Phobius"/>
    </source>
</evidence>
<protein>
    <submittedName>
        <fullName evidence="8">Uncharacterized protein</fullName>
    </submittedName>
</protein>
<sequence length="702" mass="77912">MGDLDPKEEINHSQNYIMNIGVASPNKEDQNLLADGSKNYLGQIARRDETGGWRTGPLILGPETCEKMAVQGMVINLVPYLTGRFHLSSSYSANLVTTYQGTSYMFTLLGGFIADAYAGRFTVITGASVLMFFGLLTLTVSASFPMLKPKNCIMDTCPPQMGTPLIILYIALYLLAFGTGGIKACASPFGADQFDPHHETEEKNLNGFFSWYFFAITCGGFFAVTVLVYIQDHVGRGWGYIIPTIATLMVITGFVMGRKLYRYKAPRGSPLTLITKVLVSAFKKRKLQLPDDSNDLYELRKKEGPHDYVRVKHSYQFRFLDKAAIIEDPSVPGSTSDWRLNTVTNVEETKMVIRLLPILITTSLFYTVYAQMTTFSVEQGHTMGRMIGGQFEFPAASMAAFLQGAILLTLFLWERAFVPLAKRFTGNKKGVTSLQRIGIGLLISIVTMIVAALVEKERMQRVKAARRHSYDTDPMQPLGSESMSIFWLLPQYILVGSGEALTYAGQLDFFYNESPKAMRSMGAAMCVCTLSIGYYSSSLLVSVVNTVTGQTHPDGITAGAWLPDDINDGKLYNFYWLLATASCLNFVLFQICAHWYKYKAEAGLVEEFDSDDEGYNSGMFHEDEGMYVNPKNVSNGSSPVIMKQPVVASAAPNGSDQLEDLTHQQKLLYRMETLSSGAARSNPRARSMEELRLPRHFRAAAP</sequence>
<feature type="transmembrane region" description="Helical" evidence="7">
    <location>
        <begin position="574"/>
        <end position="596"/>
    </location>
</feature>
<dbReference type="AlphaFoldDB" id="A0ABD1YTI6"/>
<feature type="transmembrane region" description="Helical" evidence="7">
    <location>
        <begin position="165"/>
        <end position="189"/>
    </location>
</feature>
<comment type="caution">
    <text evidence="8">The sequence shown here is derived from an EMBL/GenBank/DDBJ whole genome shotgun (WGS) entry which is preliminary data.</text>
</comment>
<keyword evidence="4 7" id="KW-1133">Transmembrane helix</keyword>